<dbReference type="Gene3D" id="3.30.1310.10">
    <property type="entry name" value="Nucleoid-associated protein YbaB-like domain"/>
    <property type="match status" value="1"/>
</dbReference>
<dbReference type="EMBL" id="JAOPGA020000657">
    <property type="protein sequence ID" value="KAL0480478.1"/>
    <property type="molecule type" value="Genomic_DNA"/>
</dbReference>
<organism evidence="1 2">
    <name type="scientific">Acrasis kona</name>
    <dbReference type="NCBI Taxonomy" id="1008807"/>
    <lineage>
        <taxon>Eukaryota</taxon>
        <taxon>Discoba</taxon>
        <taxon>Heterolobosea</taxon>
        <taxon>Tetramitia</taxon>
        <taxon>Eutetramitia</taxon>
        <taxon>Acrasidae</taxon>
        <taxon>Acrasis</taxon>
    </lineage>
</organism>
<keyword evidence="2" id="KW-1185">Reference proteome</keyword>
<comment type="caution">
    <text evidence="1">The sequence shown here is derived from an EMBL/GenBank/DDBJ whole genome shotgun (WGS) entry which is preliminary data.</text>
</comment>
<protein>
    <submittedName>
        <fullName evidence="1">Nucleoid-associated protein RHA1</fullName>
    </submittedName>
</protein>
<dbReference type="InterPro" id="IPR036894">
    <property type="entry name" value="YbaB-like_sf"/>
</dbReference>
<evidence type="ECO:0000313" key="2">
    <source>
        <dbReference type="Proteomes" id="UP001431209"/>
    </source>
</evidence>
<gene>
    <name evidence="1" type="ORF">AKO1_011080</name>
</gene>
<name>A0AAW2YU26_9EUKA</name>
<reference evidence="1 2" key="1">
    <citation type="submission" date="2024-03" db="EMBL/GenBank/DDBJ databases">
        <title>The Acrasis kona genome and developmental transcriptomes reveal deep origins of eukaryotic multicellular pathways.</title>
        <authorList>
            <person name="Sheikh S."/>
            <person name="Fu C.-J."/>
            <person name="Brown M.W."/>
            <person name="Baldauf S.L."/>
        </authorList>
    </citation>
    <scope>NUCLEOTIDE SEQUENCE [LARGE SCALE GENOMIC DNA]</scope>
    <source>
        <strain evidence="1 2">ATCC MYA-3509</strain>
    </source>
</reference>
<dbReference type="AlphaFoldDB" id="A0AAW2YU26"/>
<proteinExistence type="predicted"/>
<dbReference type="Proteomes" id="UP001431209">
    <property type="component" value="Unassembled WGS sequence"/>
</dbReference>
<accession>A0AAW2YU26</accession>
<evidence type="ECO:0000313" key="1">
    <source>
        <dbReference type="EMBL" id="KAL0480478.1"/>
    </source>
</evidence>
<dbReference type="SUPFAM" id="SSF82607">
    <property type="entry name" value="YbaB-like"/>
    <property type="match status" value="1"/>
</dbReference>
<sequence>MVKKELLRLLRNPKIFKAMETETGRGPNSLDSLKKFHIIGHSNPPFVKAHFSGSGKLMDIHFDIKVAEKKTTEELENAIKSACEDGENKIHAVINQNVVKELIRISRDPEMQQVRKRPFGEPYYERNI</sequence>